<organism evidence="1 2">
    <name type="scientific">Gordonia defluvii</name>
    <dbReference type="NCBI Taxonomy" id="283718"/>
    <lineage>
        <taxon>Bacteria</taxon>
        <taxon>Bacillati</taxon>
        <taxon>Actinomycetota</taxon>
        <taxon>Actinomycetes</taxon>
        <taxon>Mycobacteriales</taxon>
        <taxon>Gordoniaceae</taxon>
        <taxon>Gordonia</taxon>
    </lineage>
</organism>
<reference evidence="2" key="1">
    <citation type="journal article" date="2019" name="Int. J. Syst. Evol. Microbiol.">
        <title>The Global Catalogue of Microorganisms (GCM) 10K type strain sequencing project: providing services to taxonomists for standard genome sequencing and annotation.</title>
        <authorList>
            <consortium name="The Broad Institute Genomics Platform"/>
            <consortium name="The Broad Institute Genome Sequencing Center for Infectious Disease"/>
            <person name="Wu L."/>
            <person name="Ma J."/>
        </authorList>
    </citation>
    <scope>NUCLEOTIDE SEQUENCE [LARGE SCALE GENOMIC DNA]</scope>
    <source>
        <strain evidence="2">JCM 14234</strain>
    </source>
</reference>
<dbReference type="RefSeq" id="WP_290706346.1">
    <property type="nucleotide sequence ID" value="NZ_BAAAVS010000060.1"/>
</dbReference>
<dbReference type="Pfam" id="PF11829">
    <property type="entry name" value="DUF3349"/>
    <property type="match status" value="1"/>
</dbReference>
<dbReference type="Proteomes" id="UP001501035">
    <property type="component" value="Unassembled WGS sequence"/>
</dbReference>
<gene>
    <name evidence="1" type="ORF">GCM10010528_30560</name>
</gene>
<protein>
    <submittedName>
        <fullName evidence="1">DUF3349 domain-containing protein</fullName>
    </submittedName>
</protein>
<dbReference type="Gene3D" id="1.10.10.2390">
    <property type="match status" value="1"/>
</dbReference>
<keyword evidence="2" id="KW-1185">Reference proteome</keyword>
<evidence type="ECO:0000313" key="2">
    <source>
        <dbReference type="Proteomes" id="UP001501035"/>
    </source>
</evidence>
<name>A0ABP6LLH1_9ACTN</name>
<comment type="caution">
    <text evidence="1">The sequence shown here is derived from an EMBL/GenBank/DDBJ whole genome shotgun (WGS) entry which is preliminary data.</text>
</comment>
<dbReference type="Gene3D" id="6.10.140.2080">
    <property type="match status" value="1"/>
</dbReference>
<evidence type="ECO:0000313" key="1">
    <source>
        <dbReference type="EMBL" id="GAA3049286.1"/>
    </source>
</evidence>
<proteinExistence type="predicted"/>
<accession>A0ABP6LLH1</accession>
<dbReference type="InterPro" id="IPR021784">
    <property type="entry name" value="DUF3349"/>
</dbReference>
<dbReference type="EMBL" id="BAAAVS010000060">
    <property type="protein sequence ID" value="GAA3049286.1"/>
    <property type="molecule type" value="Genomic_DNA"/>
</dbReference>
<sequence length="99" mass="10674">MNPFDSVVGWIRAGYPQGVDRTDFPPLLALLTRVLDEKEITRVAQTLAQEAGIPAVTEQQIQDAIAGVTEQTPTTEETNQVAARLASAGWPLAVSLSDR</sequence>